<evidence type="ECO:0000256" key="2">
    <source>
        <dbReference type="ARBA" id="ARBA00007553"/>
    </source>
</evidence>
<organism evidence="8 9">
    <name type="scientific">Massilia glaciei</name>
    <dbReference type="NCBI Taxonomy" id="1524097"/>
    <lineage>
        <taxon>Bacteria</taxon>
        <taxon>Pseudomonadati</taxon>
        <taxon>Pseudomonadota</taxon>
        <taxon>Betaproteobacteria</taxon>
        <taxon>Burkholderiales</taxon>
        <taxon>Oxalobacteraceae</taxon>
        <taxon>Telluria group</taxon>
        <taxon>Massilia</taxon>
    </lineage>
</organism>
<keyword evidence="4" id="KW-0378">Hydrolase</keyword>
<dbReference type="EMBL" id="PXWF02000343">
    <property type="protein sequence ID" value="PWF39096.1"/>
    <property type="molecule type" value="Genomic_DNA"/>
</dbReference>
<dbReference type="GO" id="GO:0071555">
    <property type="term" value="P:cell wall organization"/>
    <property type="evidence" value="ECO:0007669"/>
    <property type="project" value="UniProtKB-KW"/>
</dbReference>
<comment type="catalytic activity">
    <reaction evidence="1">
        <text>Hydrolyzes the link between N-acetylmuramoyl residues and L-amino acid residues in certain cell-wall glycopeptides.</text>
        <dbReference type="EC" id="3.5.1.28"/>
    </reaction>
</comment>
<dbReference type="InterPro" id="IPR002477">
    <property type="entry name" value="Peptidoglycan-bd-like"/>
</dbReference>
<dbReference type="InterPro" id="IPR002502">
    <property type="entry name" value="Amidase_domain"/>
</dbReference>
<evidence type="ECO:0000256" key="3">
    <source>
        <dbReference type="ARBA" id="ARBA00011901"/>
    </source>
</evidence>
<evidence type="ECO:0000259" key="7">
    <source>
        <dbReference type="SMART" id="SM00644"/>
    </source>
</evidence>
<accession>A0A2U2H8Z9</accession>
<name>A0A2U2H8Z9_9BURK</name>
<gene>
    <name evidence="8" type="ORF">C7C56_027280</name>
</gene>
<evidence type="ECO:0000256" key="4">
    <source>
        <dbReference type="ARBA" id="ARBA00022801"/>
    </source>
</evidence>
<dbReference type="AlphaFoldDB" id="A0A2U2H8Z9"/>
<dbReference type="Gene3D" id="3.40.80.10">
    <property type="entry name" value="Peptidoglycan recognition protein-like"/>
    <property type="match status" value="1"/>
</dbReference>
<dbReference type="RefSeq" id="WP_106760477.1">
    <property type="nucleotide sequence ID" value="NZ_PXWF02000343.1"/>
</dbReference>
<dbReference type="InterPro" id="IPR051206">
    <property type="entry name" value="NAMLAA_amidase_2"/>
</dbReference>
<dbReference type="InterPro" id="IPR036365">
    <property type="entry name" value="PGBD-like_sf"/>
</dbReference>
<reference evidence="8 9" key="1">
    <citation type="submission" date="2018-04" db="EMBL/GenBank/DDBJ databases">
        <title>Massilia violaceinigra sp. nov., a novel purple-pigmented bacterium isolated from Tianshan glacier, Xinjiang, China.</title>
        <authorList>
            <person name="Wang H."/>
        </authorList>
    </citation>
    <scope>NUCLEOTIDE SEQUENCE [LARGE SCALE GENOMIC DNA]</scope>
    <source>
        <strain evidence="8 9">B448-2</strain>
    </source>
</reference>
<dbReference type="Pfam" id="PF01510">
    <property type="entry name" value="Amidase_2"/>
    <property type="match status" value="1"/>
</dbReference>
<evidence type="ECO:0000256" key="6">
    <source>
        <dbReference type="SAM" id="SignalP"/>
    </source>
</evidence>
<dbReference type="PANTHER" id="PTHR30417:SF1">
    <property type="entry name" value="N-ACETYLMURAMOYL-L-ALANINE AMIDASE AMID"/>
    <property type="match status" value="1"/>
</dbReference>
<feature type="signal peptide" evidence="6">
    <location>
        <begin position="1"/>
        <end position="19"/>
    </location>
</feature>
<dbReference type="CDD" id="cd06583">
    <property type="entry name" value="PGRP"/>
    <property type="match status" value="1"/>
</dbReference>
<dbReference type="Gene3D" id="1.10.101.10">
    <property type="entry name" value="PGBD-like superfamily/PGBD"/>
    <property type="match status" value="1"/>
</dbReference>
<feature type="chain" id="PRO_5015730777" description="N-acetylmuramoyl-L-alanine amidase" evidence="6">
    <location>
        <begin position="20"/>
        <end position="275"/>
    </location>
</feature>
<dbReference type="SUPFAM" id="SSF47090">
    <property type="entry name" value="PGBD-like"/>
    <property type="match status" value="1"/>
</dbReference>
<dbReference type="GO" id="GO:0009254">
    <property type="term" value="P:peptidoglycan turnover"/>
    <property type="evidence" value="ECO:0007669"/>
    <property type="project" value="TreeGrafter"/>
</dbReference>
<dbReference type="SMART" id="SM00644">
    <property type="entry name" value="Ami_2"/>
    <property type="match status" value="1"/>
</dbReference>
<evidence type="ECO:0000256" key="1">
    <source>
        <dbReference type="ARBA" id="ARBA00001561"/>
    </source>
</evidence>
<keyword evidence="6" id="KW-0732">Signal</keyword>
<comment type="caution">
    <text evidence="8">The sequence shown here is derived from an EMBL/GenBank/DDBJ whole genome shotgun (WGS) entry which is preliminary data.</text>
</comment>
<dbReference type="PANTHER" id="PTHR30417">
    <property type="entry name" value="N-ACETYLMURAMOYL-L-ALANINE AMIDASE AMID"/>
    <property type="match status" value="1"/>
</dbReference>
<dbReference type="InterPro" id="IPR036505">
    <property type="entry name" value="Amidase/PGRP_sf"/>
</dbReference>
<keyword evidence="9" id="KW-1185">Reference proteome</keyword>
<dbReference type="EC" id="3.5.1.28" evidence="3"/>
<dbReference type="GO" id="GO:0008745">
    <property type="term" value="F:N-acetylmuramoyl-L-alanine amidase activity"/>
    <property type="evidence" value="ECO:0007669"/>
    <property type="project" value="UniProtKB-EC"/>
</dbReference>
<protein>
    <recommendedName>
        <fullName evidence="3">N-acetylmuramoyl-L-alanine amidase</fullName>
        <ecNumber evidence="3">3.5.1.28</ecNumber>
    </recommendedName>
</protein>
<proteinExistence type="inferred from homology"/>
<feature type="domain" description="N-acetylmuramoyl-L-alanine amidase" evidence="7">
    <location>
        <begin position="22"/>
        <end position="163"/>
    </location>
</feature>
<dbReference type="GO" id="GO:0009253">
    <property type="term" value="P:peptidoglycan catabolic process"/>
    <property type="evidence" value="ECO:0007669"/>
    <property type="project" value="InterPro"/>
</dbReference>
<dbReference type="GO" id="GO:0019867">
    <property type="term" value="C:outer membrane"/>
    <property type="evidence" value="ECO:0007669"/>
    <property type="project" value="TreeGrafter"/>
</dbReference>
<dbReference type="FunFam" id="3.40.80.10:FF:000003">
    <property type="entry name" value="N-acetylmuramoyl-L-alanine amidase"/>
    <property type="match status" value="1"/>
</dbReference>
<dbReference type="OrthoDB" id="9794842at2"/>
<evidence type="ECO:0000313" key="8">
    <source>
        <dbReference type="EMBL" id="PWF39096.1"/>
    </source>
</evidence>
<keyword evidence="5" id="KW-0961">Cell wall biogenesis/degradation</keyword>
<dbReference type="Proteomes" id="UP000241421">
    <property type="component" value="Unassembled WGS sequence"/>
</dbReference>
<comment type="similarity">
    <text evidence="2">Belongs to the N-acetylmuramoyl-L-alanine amidase 2 family.</text>
</comment>
<dbReference type="InterPro" id="IPR036366">
    <property type="entry name" value="PGBDSf"/>
</dbReference>
<dbReference type="SUPFAM" id="SSF55846">
    <property type="entry name" value="N-acetylmuramoyl-L-alanine amidase-like"/>
    <property type="match status" value="1"/>
</dbReference>
<dbReference type="Pfam" id="PF01471">
    <property type="entry name" value="PG_binding_1"/>
    <property type="match status" value="1"/>
</dbReference>
<evidence type="ECO:0000313" key="9">
    <source>
        <dbReference type="Proteomes" id="UP000241421"/>
    </source>
</evidence>
<evidence type="ECO:0000256" key="5">
    <source>
        <dbReference type="ARBA" id="ARBA00023316"/>
    </source>
</evidence>
<sequence length="275" mass="29767">MKTLIAALMVALLAGCATPRIDTSHTAKGQSSRVKFVVLHYTVADLPRSLKILTEQVVSSHYLISDEAKPVIYRLVDESRQSNHAGVSNWKTYTQLNATSVGIEIVNPGFTDTPQGRVWYPFPQAQIDQLKLLLKQIMERHNIPPENVLGHADVAPQRKQDPGPLFPWHQLAQAGMVVWPDGERLAAARALHALAAPEVGWFQRQLAVFGYAVPQTGVLDAATRAVITAFQMRYRPAVIDGTPDAETAALLDALTVPAAVPVSGAPVVAPVAAKP</sequence>
<dbReference type="PROSITE" id="PS51257">
    <property type="entry name" value="PROKAR_LIPOPROTEIN"/>
    <property type="match status" value="1"/>
</dbReference>